<reference evidence="1 2" key="1">
    <citation type="submission" date="2019-02" db="EMBL/GenBank/DDBJ databases">
        <title>Genome sequencing of the rare red list fungi Bondarzewia mesenterica.</title>
        <authorList>
            <person name="Buettner E."/>
            <person name="Kellner H."/>
        </authorList>
    </citation>
    <scope>NUCLEOTIDE SEQUENCE [LARGE SCALE GENOMIC DNA]</scope>
    <source>
        <strain evidence="1 2">DSM 108281</strain>
    </source>
</reference>
<accession>A0A4S4LDQ9</accession>
<dbReference type="AlphaFoldDB" id="A0A4S4LDQ9"/>
<keyword evidence="2" id="KW-1185">Reference proteome</keyword>
<organism evidence="1 2">
    <name type="scientific">Bondarzewia mesenterica</name>
    <dbReference type="NCBI Taxonomy" id="1095465"/>
    <lineage>
        <taxon>Eukaryota</taxon>
        <taxon>Fungi</taxon>
        <taxon>Dikarya</taxon>
        <taxon>Basidiomycota</taxon>
        <taxon>Agaricomycotina</taxon>
        <taxon>Agaricomycetes</taxon>
        <taxon>Russulales</taxon>
        <taxon>Bondarzewiaceae</taxon>
        <taxon>Bondarzewia</taxon>
    </lineage>
</organism>
<sequence>MLHPLADMRRAALETRSQGKDDIMFSSTHAVVHDRVLPVFRYPNSNILDPKLEGRLYTENSAIQGGGRRTPPIYNRPDLRVELFTKSRTDTNRLNESLKKAMIDRWASSRRRRVLELRSLSPPLVAHLRIGCIVL</sequence>
<proteinExistence type="predicted"/>
<dbReference type="Proteomes" id="UP000310158">
    <property type="component" value="Unassembled WGS sequence"/>
</dbReference>
<evidence type="ECO:0000313" key="2">
    <source>
        <dbReference type="Proteomes" id="UP000310158"/>
    </source>
</evidence>
<evidence type="ECO:0000313" key="1">
    <source>
        <dbReference type="EMBL" id="THH09208.1"/>
    </source>
</evidence>
<comment type="caution">
    <text evidence="1">The sequence shown here is derived from an EMBL/GenBank/DDBJ whole genome shotgun (WGS) entry which is preliminary data.</text>
</comment>
<dbReference type="EMBL" id="SGPL01000647">
    <property type="protein sequence ID" value="THH09208.1"/>
    <property type="molecule type" value="Genomic_DNA"/>
</dbReference>
<protein>
    <submittedName>
        <fullName evidence="1">Uncharacterized protein</fullName>
    </submittedName>
</protein>
<name>A0A4S4LDQ9_9AGAM</name>
<gene>
    <name evidence="1" type="ORF">EW146_g8745</name>
</gene>